<evidence type="ECO:0000313" key="2">
    <source>
        <dbReference type="Proteomes" id="UP001589733"/>
    </source>
</evidence>
<dbReference type="EMBL" id="JBHLYR010000091">
    <property type="protein sequence ID" value="MFB9995401.1"/>
    <property type="molecule type" value="Genomic_DNA"/>
</dbReference>
<name>A0ABV6B6K8_9DEIO</name>
<protein>
    <submittedName>
        <fullName evidence="1">DNA polymerase beta superfamily protein</fullName>
    </submittedName>
</protein>
<sequence>MNTDLQLLPIGTQVVTRTALHTPSGEVTRPAGSVGVVRQLPADLQHAYRIQFPDGREQTFLRRDLEVRKQHQTPDLPEAPAWTQWVQYRCIVGSRAFGLDTEDSDTDRRGFYLAPADRHWSLWGLPEQLENDATQETYWELQKFLTLALKANPNVLECLYTPRVETASPLAVELLSMRGAFLSTLVYQTYNGYVLSQFKKLDADLRNHGEIRWKHAMHLIRLLLSGTAVLERGEVSVHVGEHRESLLAIKRGEMPWAEVNAWRLELHARFDRALTRTTLPERPDYEGVNAFLVRARRSMLDVNG</sequence>
<dbReference type="PANTHER" id="PTHR34817:SF2">
    <property type="entry name" value="NUCLEOTIDYLTRANSFERASE"/>
    <property type="match status" value="1"/>
</dbReference>
<dbReference type="Proteomes" id="UP001589733">
    <property type="component" value="Unassembled WGS sequence"/>
</dbReference>
<evidence type="ECO:0000313" key="1">
    <source>
        <dbReference type="EMBL" id="MFB9995401.1"/>
    </source>
</evidence>
<gene>
    <name evidence="1" type="ORF">ACFFLM_26015</name>
</gene>
<keyword evidence="2" id="KW-1185">Reference proteome</keyword>
<accession>A0ABV6B6K8</accession>
<dbReference type="InterPro" id="IPR018775">
    <property type="entry name" value="RlaP"/>
</dbReference>
<proteinExistence type="predicted"/>
<dbReference type="RefSeq" id="WP_380017301.1">
    <property type="nucleotide sequence ID" value="NZ_JBHLYR010000091.1"/>
</dbReference>
<comment type="caution">
    <text evidence="1">The sequence shown here is derived from an EMBL/GenBank/DDBJ whole genome shotgun (WGS) entry which is preliminary data.</text>
</comment>
<organism evidence="1 2">
    <name type="scientific">Deinococcus oregonensis</name>
    <dbReference type="NCBI Taxonomy" id="1805970"/>
    <lineage>
        <taxon>Bacteria</taxon>
        <taxon>Thermotogati</taxon>
        <taxon>Deinococcota</taxon>
        <taxon>Deinococci</taxon>
        <taxon>Deinococcales</taxon>
        <taxon>Deinococcaceae</taxon>
        <taxon>Deinococcus</taxon>
    </lineage>
</organism>
<reference evidence="1 2" key="1">
    <citation type="submission" date="2024-09" db="EMBL/GenBank/DDBJ databases">
        <authorList>
            <person name="Sun Q."/>
            <person name="Mori K."/>
        </authorList>
    </citation>
    <scope>NUCLEOTIDE SEQUENCE [LARGE SCALE GENOMIC DNA]</scope>
    <source>
        <strain evidence="1 2">JCM 13503</strain>
    </source>
</reference>
<dbReference type="Pfam" id="PF10127">
    <property type="entry name" value="RlaP"/>
    <property type="match status" value="1"/>
</dbReference>
<dbReference type="PANTHER" id="PTHR34817">
    <property type="entry name" value="NUCLEOTIDYLTRANSFERASE"/>
    <property type="match status" value="1"/>
</dbReference>